<feature type="region of interest" description="Disordered" evidence="1">
    <location>
        <begin position="36"/>
        <end position="66"/>
    </location>
</feature>
<feature type="non-terminal residue" evidence="2">
    <location>
        <position position="66"/>
    </location>
</feature>
<evidence type="ECO:0000313" key="2">
    <source>
        <dbReference type="EMBL" id="KAH9310640.1"/>
    </source>
</evidence>
<gene>
    <name evidence="2" type="ORF">KI387_025675</name>
</gene>
<keyword evidence="3" id="KW-1185">Reference proteome</keyword>
<protein>
    <submittedName>
        <fullName evidence="2">Uncharacterized protein</fullName>
    </submittedName>
</protein>
<organism evidence="2 3">
    <name type="scientific">Taxus chinensis</name>
    <name type="common">Chinese yew</name>
    <name type="synonym">Taxus wallichiana var. chinensis</name>
    <dbReference type="NCBI Taxonomy" id="29808"/>
    <lineage>
        <taxon>Eukaryota</taxon>
        <taxon>Viridiplantae</taxon>
        <taxon>Streptophyta</taxon>
        <taxon>Embryophyta</taxon>
        <taxon>Tracheophyta</taxon>
        <taxon>Spermatophyta</taxon>
        <taxon>Pinopsida</taxon>
        <taxon>Pinidae</taxon>
        <taxon>Conifers II</taxon>
        <taxon>Cupressales</taxon>
        <taxon>Taxaceae</taxon>
        <taxon>Taxus</taxon>
    </lineage>
</organism>
<feature type="compositionally biased region" description="Acidic residues" evidence="1">
    <location>
        <begin position="36"/>
        <end position="49"/>
    </location>
</feature>
<feature type="compositionally biased region" description="Polar residues" evidence="1">
    <location>
        <begin position="55"/>
        <end position="66"/>
    </location>
</feature>
<dbReference type="Proteomes" id="UP000824469">
    <property type="component" value="Unassembled WGS sequence"/>
</dbReference>
<evidence type="ECO:0000256" key="1">
    <source>
        <dbReference type="SAM" id="MobiDB-lite"/>
    </source>
</evidence>
<proteinExistence type="predicted"/>
<accession>A0AA38L7F8</accession>
<evidence type="ECO:0000313" key="3">
    <source>
        <dbReference type="Proteomes" id="UP000824469"/>
    </source>
</evidence>
<name>A0AA38L7F8_TAXCH</name>
<sequence>MVPNPLAVRVAIVEDTYVNYWCDRCFMTHAPCEEDQQEEEADDGNDDDVFMMGCSMSSQQGETSTE</sequence>
<dbReference type="EMBL" id="JAHRHJ020000006">
    <property type="protein sequence ID" value="KAH9310640.1"/>
    <property type="molecule type" value="Genomic_DNA"/>
</dbReference>
<reference evidence="2 3" key="1">
    <citation type="journal article" date="2021" name="Nat. Plants">
        <title>The Taxus genome provides insights into paclitaxel biosynthesis.</title>
        <authorList>
            <person name="Xiong X."/>
            <person name="Gou J."/>
            <person name="Liao Q."/>
            <person name="Li Y."/>
            <person name="Zhou Q."/>
            <person name="Bi G."/>
            <person name="Li C."/>
            <person name="Du R."/>
            <person name="Wang X."/>
            <person name="Sun T."/>
            <person name="Guo L."/>
            <person name="Liang H."/>
            <person name="Lu P."/>
            <person name="Wu Y."/>
            <person name="Zhang Z."/>
            <person name="Ro D.K."/>
            <person name="Shang Y."/>
            <person name="Huang S."/>
            <person name="Yan J."/>
        </authorList>
    </citation>
    <scope>NUCLEOTIDE SEQUENCE [LARGE SCALE GENOMIC DNA]</scope>
    <source>
        <strain evidence="2">Ta-2019</strain>
    </source>
</reference>
<comment type="caution">
    <text evidence="2">The sequence shown here is derived from an EMBL/GenBank/DDBJ whole genome shotgun (WGS) entry which is preliminary data.</text>
</comment>
<dbReference type="AlphaFoldDB" id="A0AA38L7F8"/>